<sequence>MIRRIVFPLAFRDRRRPRMRTKSAENLDLIRKTVRQQLHLVSISSPYSNNLAEYHACSNKRIKVGSLYRPLKVSVTGQSRLLFRGFLESPSLVKGCHYLEASKSLCHWSRGLLASPSLAKAGHLLEVSESPSLVKYGHSIEVF</sequence>
<reference evidence="1" key="1">
    <citation type="journal article" date="2023" name="G3 (Bethesda)">
        <title>A reference genome for the long-term kleptoplast-retaining sea slug Elysia crispata morphotype clarki.</title>
        <authorList>
            <person name="Eastman K.E."/>
            <person name="Pendleton A.L."/>
            <person name="Shaikh M.A."/>
            <person name="Suttiyut T."/>
            <person name="Ogas R."/>
            <person name="Tomko P."/>
            <person name="Gavelis G."/>
            <person name="Widhalm J.R."/>
            <person name="Wisecaver J.H."/>
        </authorList>
    </citation>
    <scope>NUCLEOTIDE SEQUENCE</scope>
    <source>
        <strain evidence="1">ECLA1</strain>
    </source>
</reference>
<organism evidence="1 2">
    <name type="scientific">Elysia crispata</name>
    <name type="common">lettuce slug</name>
    <dbReference type="NCBI Taxonomy" id="231223"/>
    <lineage>
        <taxon>Eukaryota</taxon>
        <taxon>Metazoa</taxon>
        <taxon>Spiralia</taxon>
        <taxon>Lophotrochozoa</taxon>
        <taxon>Mollusca</taxon>
        <taxon>Gastropoda</taxon>
        <taxon>Heterobranchia</taxon>
        <taxon>Euthyneura</taxon>
        <taxon>Panpulmonata</taxon>
        <taxon>Sacoglossa</taxon>
        <taxon>Placobranchoidea</taxon>
        <taxon>Plakobranchidae</taxon>
        <taxon>Elysia</taxon>
    </lineage>
</organism>
<dbReference type="AlphaFoldDB" id="A0AAE0ZIL7"/>
<dbReference type="Proteomes" id="UP001283361">
    <property type="component" value="Unassembled WGS sequence"/>
</dbReference>
<keyword evidence="2" id="KW-1185">Reference proteome</keyword>
<evidence type="ECO:0000313" key="1">
    <source>
        <dbReference type="EMBL" id="KAK3769885.1"/>
    </source>
</evidence>
<proteinExistence type="predicted"/>
<gene>
    <name evidence="1" type="ORF">RRG08_036930</name>
</gene>
<evidence type="ECO:0000313" key="2">
    <source>
        <dbReference type="Proteomes" id="UP001283361"/>
    </source>
</evidence>
<accession>A0AAE0ZIL7</accession>
<name>A0AAE0ZIL7_9GAST</name>
<comment type="caution">
    <text evidence="1">The sequence shown here is derived from an EMBL/GenBank/DDBJ whole genome shotgun (WGS) entry which is preliminary data.</text>
</comment>
<protein>
    <submittedName>
        <fullName evidence="1">Uncharacterized protein</fullName>
    </submittedName>
</protein>
<dbReference type="EMBL" id="JAWDGP010003877">
    <property type="protein sequence ID" value="KAK3769885.1"/>
    <property type="molecule type" value="Genomic_DNA"/>
</dbReference>